<evidence type="ECO:0000313" key="2">
    <source>
        <dbReference type="EMBL" id="OQR93491.1"/>
    </source>
</evidence>
<accession>A0A1V9Z6B8</accession>
<gene>
    <name evidence="2" type="ORF">ACHHYP_20101</name>
</gene>
<dbReference type="OrthoDB" id="77142at2759"/>
<dbReference type="EMBL" id="JNBR01000406">
    <property type="protein sequence ID" value="OQR93491.1"/>
    <property type="molecule type" value="Genomic_DNA"/>
</dbReference>
<dbReference type="Pfam" id="PF00583">
    <property type="entry name" value="Acetyltransf_1"/>
    <property type="match status" value="1"/>
</dbReference>
<proteinExistence type="predicted"/>
<dbReference type="InterPro" id="IPR000182">
    <property type="entry name" value="GNAT_dom"/>
</dbReference>
<protein>
    <recommendedName>
        <fullName evidence="1">N-acetyltransferase domain-containing protein</fullName>
    </recommendedName>
</protein>
<dbReference type="Proteomes" id="UP000243579">
    <property type="component" value="Unassembled WGS sequence"/>
</dbReference>
<evidence type="ECO:0000313" key="3">
    <source>
        <dbReference type="Proteomes" id="UP000243579"/>
    </source>
</evidence>
<reference evidence="2 3" key="1">
    <citation type="journal article" date="2014" name="Genome Biol. Evol.">
        <title>The secreted proteins of Achlya hypogyna and Thraustotheca clavata identify the ancestral oomycete secretome and reveal gene acquisitions by horizontal gene transfer.</title>
        <authorList>
            <person name="Misner I."/>
            <person name="Blouin N."/>
            <person name="Leonard G."/>
            <person name="Richards T.A."/>
            <person name="Lane C.E."/>
        </authorList>
    </citation>
    <scope>NUCLEOTIDE SEQUENCE [LARGE SCALE GENOMIC DNA]</scope>
    <source>
        <strain evidence="2 3">ATCC 48635</strain>
    </source>
</reference>
<comment type="caution">
    <text evidence="2">The sequence shown here is derived from an EMBL/GenBank/DDBJ whole genome shotgun (WGS) entry which is preliminary data.</text>
</comment>
<dbReference type="Gene3D" id="3.40.630.30">
    <property type="match status" value="1"/>
</dbReference>
<name>A0A1V9Z6B8_ACHHY</name>
<dbReference type="SUPFAM" id="SSF55729">
    <property type="entry name" value="Acyl-CoA N-acyltransferases (Nat)"/>
    <property type="match status" value="1"/>
</dbReference>
<dbReference type="InterPro" id="IPR016181">
    <property type="entry name" value="Acyl_CoA_acyltransferase"/>
</dbReference>
<sequence>MLSWKRFQTTEFQAVVGQSLALPWATVMSSHDNPGHYMGNCIFVDAAVPPPSSEDLDAAEAIARSGHCRVVYQFIDAQQVPAPYSSAWTSTLSARGLAVETTPAWLLCYDLSELPTTVQAVHETRVLTNVDEIIASDGGASPYNADAWLRHLRLKQLALGERYGCFVASVDPATQASVGLVSLHVADGTTAVVNWCGVPEGHRRRGHARAAILRALTYARDVCQCQHVLLTAVEEGPIRLYESVGFRIIDQGNEVQGLGSLDA</sequence>
<feature type="domain" description="N-acetyltransferase" evidence="1">
    <location>
        <begin position="116"/>
        <end position="263"/>
    </location>
</feature>
<organism evidence="2 3">
    <name type="scientific">Achlya hypogyna</name>
    <name type="common">Oomycete</name>
    <name type="synonym">Protoachlya hypogyna</name>
    <dbReference type="NCBI Taxonomy" id="1202772"/>
    <lineage>
        <taxon>Eukaryota</taxon>
        <taxon>Sar</taxon>
        <taxon>Stramenopiles</taxon>
        <taxon>Oomycota</taxon>
        <taxon>Saprolegniomycetes</taxon>
        <taxon>Saprolegniales</taxon>
        <taxon>Achlyaceae</taxon>
        <taxon>Achlya</taxon>
    </lineage>
</organism>
<dbReference type="AlphaFoldDB" id="A0A1V9Z6B8"/>
<evidence type="ECO:0000259" key="1">
    <source>
        <dbReference type="PROSITE" id="PS51186"/>
    </source>
</evidence>
<dbReference type="GO" id="GO:0016747">
    <property type="term" value="F:acyltransferase activity, transferring groups other than amino-acyl groups"/>
    <property type="evidence" value="ECO:0007669"/>
    <property type="project" value="InterPro"/>
</dbReference>
<dbReference type="PROSITE" id="PS51186">
    <property type="entry name" value="GNAT"/>
    <property type="match status" value="1"/>
</dbReference>
<keyword evidence="3" id="KW-1185">Reference proteome</keyword>